<feature type="transmembrane region" description="Helical" evidence="9">
    <location>
        <begin position="87"/>
        <end position="107"/>
    </location>
</feature>
<name>A0AAW1Q418_9CHLO</name>
<evidence type="ECO:0000256" key="2">
    <source>
        <dbReference type="ARBA" id="ARBA00007324"/>
    </source>
</evidence>
<keyword evidence="5 9" id="KW-0256">Endoplasmic reticulum</keyword>
<reference evidence="10 11" key="1">
    <citation type="journal article" date="2024" name="Nat. Commun.">
        <title>Phylogenomics reveals the evolutionary origins of lichenization in chlorophyte algae.</title>
        <authorList>
            <person name="Puginier C."/>
            <person name="Libourel C."/>
            <person name="Otte J."/>
            <person name="Skaloud P."/>
            <person name="Haon M."/>
            <person name="Grisel S."/>
            <person name="Petersen M."/>
            <person name="Berrin J.G."/>
            <person name="Delaux P.M."/>
            <person name="Dal Grande F."/>
            <person name="Keller J."/>
        </authorList>
    </citation>
    <scope>NUCLEOTIDE SEQUENCE [LARGE SCALE GENOMIC DNA]</scope>
    <source>
        <strain evidence="10 11">SAG 2036</strain>
    </source>
</reference>
<protein>
    <recommendedName>
        <fullName evidence="3 9">Signal peptidase complex subunit 2</fullName>
    </recommendedName>
</protein>
<evidence type="ECO:0000256" key="7">
    <source>
        <dbReference type="ARBA" id="ARBA00023136"/>
    </source>
</evidence>
<dbReference type="GO" id="GO:0008233">
    <property type="term" value="F:peptidase activity"/>
    <property type="evidence" value="ECO:0007669"/>
    <property type="project" value="UniProtKB-UniRule"/>
</dbReference>
<keyword evidence="4 9" id="KW-0812">Transmembrane</keyword>
<evidence type="ECO:0000256" key="1">
    <source>
        <dbReference type="ARBA" id="ARBA00004477"/>
    </source>
</evidence>
<dbReference type="EMBL" id="JALJOQ010000001">
    <property type="protein sequence ID" value="KAK9815112.1"/>
    <property type="molecule type" value="Genomic_DNA"/>
</dbReference>
<organism evidence="10 11">
    <name type="scientific">Symbiochloris irregularis</name>
    <dbReference type="NCBI Taxonomy" id="706552"/>
    <lineage>
        <taxon>Eukaryota</taxon>
        <taxon>Viridiplantae</taxon>
        <taxon>Chlorophyta</taxon>
        <taxon>core chlorophytes</taxon>
        <taxon>Trebouxiophyceae</taxon>
        <taxon>Trebouxiales</taxon>
        <taxon>Trebouxiaceae</taxon>
        <taxon>Symbiochloris</taxon>
    </lineage>
</organism>
<dbReference type="Pfam" id="PF06703">
    <property type="entry name" value="SPC25"/>
    <property type="match status" value="1"/>
</dbReference>
<comment type="function">
    <text evidence="8 9">Component of the signal peptidase complex (SPC) which catalyzes the cleavage of N-terminal signal sequences from nascent proteins as they are translocated into the lumen of the endoplasmic reticulum. Enhances the enzymatic activity of SPC and facilitates the interactions between different components of the translocation site.</text>
</comment>
<dbReference type="PANTHER" id="PTHR13085:SF0">
    <property type="entry name" value="SIGNAL PEPTIDASE COMPLEX SUBUNIT 2"/>
    <property type="match status" value="1"/>
</dbReference>
<sequence length="195" mass="21071">MGKNSKGAPAAAKRAAGLNKEPELAKVNLQDGSAIKRALDEAATEALTSSGYTEDHYVSNVKIAVSLLLCSLAATAQFWPQKYPQNWLVLVVCVVLYAVGTAGLSLFTSTAEGDAFLFLTSKNLGQAGQLRVTSQLPRFTYFYKLTIATTEAPAASSELSLDVTHFFTEEGILVRPKFETEVQYLLTSLRSKKGQ</sequence>
<accession>A0AAW1Q418</accession>
<dbReference type="GO" id="GO:0006465">
    <property type="term" value="P:signal peptide processing"/>
    <property type="evidence" value="ECO:0007669"/>
    <property type="project" value="UniProtKB-UniRule"/>
</dbReference>
<keyword evidence="7 9" id="KW-0472">Membrane</keyword>
<dbReference type="GO" id="GO:0005787">
    <property type="term" value="C:signal peptidase complex"/>
    <property type="evidence" value="ECO:0007669"/>
    <property type="project" value="UniProtKB-UniRule"/>
</dbReference>
<evidence type="ECO:0000256" key="5">
    <source>
        <dbReference type="ARBA" id="ARBA00022824"/>
    </source>
</evidence>
<dbReference type="InterPro" id="IPR009582">
    <property type="entry name" value="Spc2/SPCS2"/>
</dbReference>
<evidence type="ECO:0000256" key="8">
    <source>
        <dbReference type="ARBA" id="ARBA00045608"/>
    </source>
</evidence>
<comment type="caution">
    <text evidence="9">Lacks conserved residue(s) required for the propagation of feature annotation.</text>
</comment>
<evidence type="ECO:0000256" key="6">
    <source>
        <dbReference type="ARBA" id="ARBA00022989"/>
    </source>
</evidence>
<dbReference type="AlphaFoldDB" id="A0AAW1Q418"/>
<comment type="subcellular location">
    <subcellularLocation>
        <location evidence="1 9">Endoplasmic reticulum membrane</location>
        <topology evidence="1 9">Multi-pass membrane protein</topology>
    </subcellularLocation>
</comment>
<keyword evidence="11" id="KW-1185">Reference proteome</keyword>
<evidence type="ECO:0000256" key="3">
    <source>
        <dbReference type="ARBA" id="ARBA00017057"/>
    </source>
</evidence>
<keyword evidence="6 9" id="KW-1133">Transmembrane helix</keyword>
<evidence type="ECO:0000313" key="10">
    <source>
        <dbReference type="EMBL" id="KAK9815112.1"/>
    </source>
</evidence>
<comment type="caution">
    <text evidence="10">The sequence shown here is derived from an EMBL/GenBank/DDBJ whole genome shotgun (WGS) entry which is preliminary data.</text>
</comment>
<evidence type="ECO:0000256" key="4">
    <source>
        <dbReference type="ARBA" id="ARBA00022692"/>
    </source>
</evidence>
<proteinExistence type="inferred from homology"/>
<dbReference type="PANTHER" id="PTHR13085">
    <property type="entry name" value="MICROSOMAL SIGNAL PEPTIDASE 25 KDA SUBUNIT"/>
    <property type="match status" value="1"/>
</dbReference>
<dbReference type="Proteomes" id="UP001465755">
    <property type="component" value="Unassembled WGS sequence"/>
</dbReference>
<gene>
    <name evidence="10" type="ORF">WJX73_007939</name>
</gene>
<evidence type="ECO:0000256" key="9">
    <source>
        <dbReference type="RuleBase" id="RU368033"/>
    </source>
</evidence>
<dbReference type="GO" id="GO:0045047">
    <property type="term" value="P:protein targeting to ER"/>
    <property type="evidence" value="ECO:0007669"/>
    <property type="project" value="TreeGrafter"/>
</dbReference>
<evidence type="ECO:0000313" key="11">
    <source>
        <dbReference type="Proteomes" id="UP001465755"/>
    </source>
</evidence>
<comment type="similarity">
    <text evidence="2 9">Belongs to the SPCS2 family.</text>
</comment>